<evidence type="ECO:0000313" key="1">
    <source>
        <dbReference type="EMBL" id="GFT63858.1"/>
    </source>
</evidence>
<reference evidence="1" key="1">
    <citation type="submission" date="2020-08" db="EMBL/GenBank/DDBJ databases">
        <title>Multicomponent nature underlies the extraordinary mechanical properties of spider dragline silk.</title>
        <authorList>
            <person name="Kono N."/>
            <person name="Nakamura H."/>
            <person name="Mori M."/>
            <person name="Yoshida Y."/>
            <person name="Ohtoshi R."/>
            <person name="Malay A.D."/>
            <person name="Moran D.A.P."/>
            <person name="Tomita M."/>
            <person name="Numata K."/>
            <person name="Arakawa K."/>
        </authorList>
    </citation>
    <scope>NUCLEOTIDE SEQUENCE</scope>
</reference>
<dbReference type="Proteomes" id="UP000887013">
    <property type="component" value="Unassembled WGS sequence"/>
</dbReference>
<proteinExistence type="predicted"/>
<name>A0A8X6TWD6_NEPPI</name>
<keyword evidence="2" id="KW-1185">Reference proteome</keyword>
<protein>
    <submittedName>
        <fullName evidence="1">Uncharacterized protein</fullName>
    </submittedName>
</protein>
<dbReference type="EMBL" id="BMAW01019536">
    <property type="protein sequence ID" value="GFT63858.1"/>
    <property type="molecule type" value="Genomic_DNA"/>
</dbReference>
<evidence type="ECO:0000313" key="2">
    <source>
        <dbReference type="Proteomes" id="UP000887013"/>
    </source>
</evidence>
<sequence>MRASLNYNQLIPRYFNFRAEVEEEESPKSNTWAPRTLSAIDISNSLKDFSESGSIKKIPQEAEKTSNTTFTE</sequence>
<comment type="caution">
    <text evidence="1">The sequence shown here is derived from an EMBL/GenBank/DDBJ whole genome shotgun (WGS) entry which is preliminary data.</text>
</comment>
<dbReference type="AlphaFoldDB" id="A0A8X6TWD6"/>
<organism evidence="1 2">
    <name type="scientific">Nephila pilipes</name>
    <name type="common">Giant wood spider</name>
    <name type="synonym">Nephila maculata</name>
    <dbReference type="NCBI Taxonomy" id="299642"/>
    <lineage>
        <taxon>Eukaryota</taxon>
        <taxon>Metazoa</taxon>
        <taxon>Ecdysozoa</taxon>
        <taxon>Arthropoda</taxon>
        <taxon>Chelicerata</taxon>
        <taxon>Arachnida</taxon>
        <taxon>Araneae</taxon>
        <taxon>Araneomorphae</taxon>
        <taxon>Entelegynae</taxon>
        <taxon>Araneoidea</taxon>
        <taxon>Nephilidae</taxon>
        <taxon>Nephila</taxon>
    </lineage>
</organism>
<feature type="non-terminal residue" evidence="1">
    <location>
        <position position="72"/>
    </location>
</feature>
<gene>
    <name evidence="1" type="ORF">NPIL_453931</name>
</gene>
<accession>A0A8X6TWD6</accession>